<keyword evidence="4" id="KW-1185">Reference proteome</keyword>
<dbReference type="AlphaFoldDB" id="A0A9P7HYP1"/>
<protein>
    <recommendedName>
        <fullName evidence="2">CHAT domain-containing protein</fullName>
    </recommendedName>
</protein>
<comment type="caution">
    <text evidence="3">The sequence shown here is derived from an EMBL/GenBank/DDBJ whole genome shotgun (WGS) entry which is preliminary data.</text>
</comment>
<feature type="coiled-coil region" evidence="1">
    <location>
        <begin position="529"/>
        <end position="556"/>
    </location>
</feature>
<evidence type="ECO:0000256" key="1">
    <source>
        <dbReference type="SAM" id="Coils"/>
    </source>
</evidence>
<dbReference type="Proteomes" id="UP000750502">
    <property type="component" value="Unassembled WGS sequence"/>
</dbReference>
<evidence type="ECO:0000313" key="4">
    <source>
        <dbReference type="Proteomes" id="UP000750502"/>
    </source>
</evidence>
<dbReference type="OrthoDB" id="9991317at2759"/>
<name>A0A9P7HYP1_9HYPO</name>
<dbReference type="InterPro" id="IPR011990">
    <property type="entry name" value="TPR-like_helical_dom_sf"/>
</dbReference>
<dbReference type="Pfam" id="PF12770">
    <property type="entry name" value="CHAT"/>
    <property type="match status" value="1"/>
</dbReference>
<reference evidence="3" key="1">
    <citation type="journal article" date="2020" name="bioRxiv">
        <title>Historical genomics reveals the evolutionary mechanisms behind multiple outbreaks of the host-specific coffee wilt pathogen Fusarium xylarioides.</title>
        <authorList>
            <person name="Peck D."/>
            <person name="Nowell R.W."/>
            <person name="Flood J."/>
            <person name="Ryan M.J."/>
            <person name="Barraclough T.G."/>
        </authorList>
    </citation>
    <scope>NUCLEOTIDE SEQUENCE</scope>
    <source>
        <strain evidence="3">IMI 127659i</strain>
    </source>
</reference>
<dbReference type="InterPro" id="IPR024983">
    <property type="entry name" value="CHAT_dom"/>
</dbReference>
<feature type="domain" description="CHAT" evidence="2">
    <location>
        <begin position="666"/>
        <end position="991"/>
    </location>
</feature>
<evidence type="ECO:0000313" key="3">
    <source>
        <dbReference type="EMBL" id="KAG5764256.1"/>
    </source>
</evidence>
<organism evidence="3 4">
    <name type="scientific">Fusarium xylarioides</name>
    <dbReference type="NCBI Taxonomy" id="221167"/>
    <lineage>
        <taxon>Eukaryota</taxon>
        <taxon>Fungi</taxon>
        <taxon>Dikarya</taxon>
        <taxon>Ascomycota</taxon>
        <taxon>Pezizomycotina</taxon>
        <taxon>Sordariomycetes</taxon>
        <taxon>Hypocreomycetidae</taxon>
        <taxon>Hypocreales</taxon>
        <taxon>Nectriaceae</taxon>
        <taxon>Fusarium</taxon>
        <taxon>Fusarium fujikuroi species complex</taxon>
    </lineage>
</organism>
<dbReference type="SUPFAM" id="SSF81901">
    <property type="entry name" value="HCP-like"/>
    <property type="match status" value="1"/>
</dbReference>
<dbReference type="PANTHER" id="PTHR19959">
    <property type="entry name" value="KINESIN LIGHT CHAIN"/>
    <property type="match status" value="1"/>
</dbReference>
<dbReference type="Gene3D" id="1.25.40.10">
    <property type="entry name" value="Tetratricopeptide repeat domain"/>
    <property type="match status" value="3"/>
</dbReference>
<accession>A0A9P7HYP1</accession>
<reference evidence="3" key="2">
    <citation type="submission" date="2020-10" db="EMBL/GenBank/DDBJ databases">
        <authorList>
            <person name="Peck L.D."/>
            <person name="Nowell R.W."/>
            <person name="Flood J."/>
            <person name="Ryan M.J."/>
            <person name="Barraclough T.G."/>
        </authorList>
    </citation>
    <scope>NUCLEOTIDE SEQUENCE</scope>
    <source>
        <strain evidence="3">IMI 127659i</strain>
    </source>
</reference>
<sequence length="1007" mass="113628">MLRQIPDDRGKEDLATYFQYYLQALGATPNGHPARAHRLDVLGGIYVEKYELDGDVADLQTATQCFQDMVNATTLKQPERASRLQKLGVAYLRQHQRLGHMKHLQLSLDCFQEALDLTPEDHPDRGYRMCQLGVARCEKFKGNGSMDDLSAAIRLLETSIKTTPESHPDYVYQVYNLAVAYGDAYDKTSDLNLLDASIENYQKALQMTPNKETERARQLQNLGCSYQSRYERRGALSDLEIAIDYYCKARDITSRDSPEWPEQLQHIGVGYHAAFDRGLKIEDINMAINMYQEALDLTPLDDRRLPQRQGTIGRGYYERHRLAGDMADLDTAIRWHKIALDTTRDMTHRSYILECLGAEYQMRYKRLEHMSDLEEATRKSQEALDETPDRDSNRARRIHYVATCFHLRYKRTNESSNLKNALKYLHDALNYLDSTPIDRFPPGKMLLDIYTEAQNWSKAYEVASVVVSLVPLLVSASLDNSDKQFILVALAEIAGLACDGAAVALLAEVKSYEAIALLELGRGVLIGTLSDLKVDISDLEQKHPELAEKYTRLRDQLDEPVASHLDHLGTVKRANRRHSAGRELESLIESIRELPGFGRFLLAPLESEVRGASLHGPIVIINVSVFRCDALILQDDQIRVLPLPGLRMEDIKGHAASLNARSISSKLLEWIWYAFARDILNDLGFVGNVPDMWPRVWWIPTGPLSKFPIHAAGFHFREVKETVCDRVVSSYSSSIRALIRGRQQPDAIEAKAALLVAMRDTPSHPNLPFAAKEVGILDKFCKSHAITPIEPSRKKERVLSYLRDCKVFHFAGHGMAHHQNPLLSQLLLEDWETDPLTVEDLLAMNIYKQSPLLAYLSACNTGRISDGNFIDESVHLINAFQLVGFRHVLGTLWEVRDEICVGMAEMVYGGMAEEGISNDSICRGLHRATREFRDRWVYMKDPARNVSCGQAAKGGVEGGEACLLATSMRSCNLETARDPRDVVALEDEEDIEAAKSLGWAPYVHYGI</sequence>
<keyword evidence="1" id="KW-0175">Coiled coil</keyword>
<gene>
    <name evidence="3" type="ORF">H9Q72_007654</name>
</gene>
<dbReference type="PANTHER" id="PTHR19959:SF119">
    <property type="entry name" value="FUNGAL LIPASE-LIKE DOMAIN-CONTAINING PROTEIN"/>
    <property type="match status" value="1"/>
</dbReference>
<evidence type="ECO:0000259" key="2">
    <source>
        <dbReference type="Pfam" id="PF12770"/>
    </source>
</evidence>
<proteinExistence type="predicted"/>
<dbReference type="EMBL" id="JADFTT010000258">
    <property type="protein sequence ID" value="KAG5764256.1"/>
    <property type="molecule type" value="Genomic_DNA"/>
</dbReference>